<gene>
    <name evidence="6" type="primary">gltC_3</name>
    <name evidence="6" type="ORF">BACCIP111899_03343</name>
</gene>
<feature type="domain" description="HTH lysR-type" evidence="5">
    <location>
        <begin position="1"/>
        <end position="58"/>
    </location>
</feature>
<proteinExistence type="inferred from homology"/>
<keyword evidence="2" id="KW-0805">Transcription regulation</keyword>
<evidence type="ECO:0000256" key="4">
    <source>
        <dbReference type="ARBA" id="ARBA00023163"/>
    </source>
</evidence>
<comment type="caution">
    <text evidence="6">The sequence shown here is derived from an EMBL/GenBank/DDBJ whole genome shotgun (WGS) entry which is preliminary data.</text>
</comment>
<dbReference type="SUPFAM" id="SSF46785">
    <property type="entry name" value="Winged helix' DNA-binding domain"/>
    <property type="match status" value="1"/>
</dbReference>
<dbReference type="Pfam" id="PF03466">
    <property type="entry name" value="LysR_substrate"/>
    <property type="match status" value="1"/>
</dbReference>
<keyword evidence="4" id="KW-0804">Transcription</keyword>
<reference evidence="6 7" key="1">
    <citation type="submission" date="2021-10" db="EMBL/GenBank/DDBJ databases">
        <authorList>
            <person name="Criscuolo A."/>
        </authorList>
    </citation>
    <scope>NUCLEOTIDE SEQUENCE [LARGE SCALE GENOMIC DNA]</scope>
    <source>
        <strain evidence="7">CIP 111899</strain>
    </source>
</reference>
<organism evidence="6 7">
    <name type="scientific">Bacillus rhizoplanae</name>
    <dbReference type="NCBI Taxonomy" id="2880966"/>
    <lineage>
        <taxon>Bacteria</taxon>
        <taxon>Bacillati</taxon>
        <taxon>Bacillota</taxon>
        <taxon>Bacilli</taxon>
        <taxon>Bacillales</taxon>
        <taxon>Bacillaceae</taxon>
        <taxon>Bacillus</taxon>
    </lineage>
</organism>
<dbReference type="EMBL" id="CAKJTI010000022">
    <property type="protein sequence ID" value="CAG9614116.1"/>
    <property type="molecule type" value="Genomic_DNA"/>
</dbReference>
<evidence type="ECO:0000313" key="6">
    <source>
        <dbReference type="EMBL" id="CAG9614116.1"/>
    </source>
</evidence>
<dbReference type="InterPro" id="IPR050950">
    <property type="entry name" value="HTH-type_LysR_regulators"/>
</dbReference>
<sequence>MELRQLKYFIEVAKQEHISDAAETLHVAQSAVSRQIANLESELGVSLLEREGRNVKLTPIGKIFAEHAIIGLKAIDNAKQQIYEYLDPERGTIRVGFPSSLASHTLPNVISTFKKEYPHIGFHLRQGSNTFLVNAVKQRDIDLAFIGPVPTRDPDIHGDILFMEKIVALLPETHPLAAQTRISLYQLAGESFIFFPEGFVLQEIAVNACLQAGFRPNIPFVGEDLDAIKGLVSAGIGVTLLPEITLYENLPKNTVKVQILDPEVKRTVGLISPRNRELPPSEKLFYDFVRRYFLLLSKHQFSDFI</sequence>
<dbReference type="PANTHER" id="PTHR30419">
    <property type="entry name" value="HTH-TYPE TRANSCRIPTIONAL REGULATOR YBHD"/>
    <property type="match status" value="1"/>
</dbReference>
<dbReference type="InterPro" id="IPR005119">
    <property type="entry name" value="LysR_subst-bd"/>
</dbReference>
<dbReference type="PROSITE" id="PS50931">
    <property type="entry name" value="HTH_LYSR"/>
    <property type="match status" value="1"/>
</dbReference>
<protein>
    <submittedName>
        <fullName evidence="6">HTH-type transcriptional regulator GltC</fullName>
    </submittedName>
</protein>
<keyword evidence="7" id="KW-1185">Reference proteome</keyword>
<name>A0ABM8YEE2_9BACI</name>
<dbReference type="InterPro" id="IPR000847">
    <property type="entry name" value="LysR_HTH_N"/>
</dbReference>
<dbReference type="PRINTS" id="PR00039">
    <property type="entry name" value="HTHLYSR"/>
</dbReference>
<dbReference type="PANTHER" id="PTHR30419:SF28">
    <property type="entry name" value="HTH-TYPE TRANSCRIPTIONAL REGULATOR BSDA"/>
    <property type="match status" value="1"/>
</dbReference>
<dbReference type="Gene3D" id="1.10.10.10">
    <property type="entry name" value="Winged helix-like DNA-binding domain superfamily/Winged helix DNA-binding domain"/>
    <property type="match status" value="1"/>
</dbReference>
<evidence type="ECO:0000259" key="5">
    <source>
        <dbReference type="PROSITE" id="PS50931"/>
    </source>
</evidence>
<dbReference type="InterPro" id="IPR036390">
    <property type="entry name" value="WH_DNA-bd_sf"/>
</dbReference>
<accession>A0ABM8YEE2</accession>
<comment type="similarity">
    <text evidence="1">Belongs to the LysR transcriptional regulatory family.</text>
</comment>
<evidence type="ECO:0000256" key="1">
    <source>
        <dbReference type="ARBA" id="ARBA00009437"/>
    </source>
</evidence>
<dbReference type="Proteomes" id="UP000789423">
    <property type="component" value="Unassembled WGS sequence"/>
</dbReference>
<dbReference type="RefSeq" id="WP_230576121.1">
    <property type="nucleotide sequence ID" value="NZ_CAKJTI010000022.1"/>
</dbReference>
<keyword evidence="3" id="KW-0238">DNA-binding</keyword>
<dbReference type="CDD" id="cd08434">
    <property type="entry name" value="PBP2_GltC_like"/>
    <property type="match status" value="1"/>
</dbReference>
<dbReference type="Pfam" id="PF00126">
    <property type="entry name" value="HTH_1"/>
    <property type="match status" value="1"/>
</dbReference>
<dbReference type="SUPFAM" id="SSF53850">
    <property type="entry name" value="Periplasmic binding protein-like II"/>
    <property type="match status" value="1"/>
</dbReference>
<evidence type="ECO:0000313" key="7">
    <source>
        <dbReference type="Proteomes" id="UP000789423"/>
    </source>
</evidence>
<evidence type="ECO:0000256" key="3">
    <source>
        <dbReference type="ARBA" id="ARBA00023125"/>
    </source>
</evidence>
<dbReference type="Gene3D" id="3.40.190.290">
    <property type="match status" value="1"/>
</dbReference>
<dbReference type="InterPro" id="IPR036388">
    <property type="entry name" value="WH-like_DNA-bd_sf"/>
</dbReference>
<evidence type="ECO:0000256" key="2">
    <source>
        <dbReference type="ARBA" id="ARBA00023015"/>
    </source>
</evidence>